<protein>
    <submittedName>
        <fullName evidence="3">Uncharacterized protein</fullName>
    </submittedName>
</protein>
<name>Q1LB52_CUPMC</name>
<evidence type="ECO:0000313" key="4">
    <source>
        <dbReference type="Proteomes" id="UP000002429"/>
    </source>
</evidence>
<feature type="region of interest" description="Disordered" evidence="1">
    <location>
        <begin position="1"/>
        <end position="25"/>
    </location>
</feature>
<evidence type="ECO:0000256" key="2">
    <source>
        <dbReference type="SAM" id="Phobius"/>
    </source>
</evidence>
<proteinExistence type="predicted"/>
<geneLocation type="plasmid" evidence="3 4">
    <name>megaplasmid</name>
</geneLocation>
<dbReference type="AlphaFoldDB" id="Q1LB52"/>
<accession>Q1LB52</accession>
<feature type="transmembrane region" description="Helical" evidence="2">
    <location>
        <begin position="67"/>
        <end position="90"/>
    </location>
</feature>
<dbReference type="HOGENOM" id="CLU_1814230_0_0_4"/>
<evidence type="ECO:0000313" key="3">
    <source>
        <dbReference type="EMBL" id="ABF12624.1"/>
    </source>
</evidence>
<keyword evidence="3" id="KW-0614">Plasmid</keyword>
<organism evidence="3 4">
    <name type="scientific">Cupriavidus metallidurans (strain ATCC 43123 / DSM 2839 / NBRC 102507 / CH34)</name>
    <name type="common">Ralstonia metallidurans</name>
    <dbReference type="NCBI Taxonomy" id="266264"/>
    <lineage>
        <taxon>Bacteria</taxon>
        <taxon>Pseudomonadati</taxon>
        <taxon>Pseudomonadota</taxon>
        <taxon>Betaproteobacteria</taxon>
        <taxon>Burkholderiales</taxon>
        <taxon>Burkholderiaceae</taxon>
        <taxon>Cupriavidus</taxon>
    </lineage>
</organism>
<dbReference type="Proteomes" id="UP000002429">
    <property type="component" value="Plasmid megaplasmid"/>
</dbReference>
<dbReference type="KEGG" id="rme:Rmet_5765"/>
<keyword evidence="2" id="KW-0472">Membrane</keyword>
<gene>
    <name evidence="3" type="ordered locus">Rmet_5765</name>
</gene>
<feature type="region of interest" description="Disordered" evidence="1">
    <location>
        <begin position="95"/>
        <end position="117"/>
    </location>
</feature>
<sequence length="142" mass="14773">MHGTAARRAGTTGSNDSRARGRHASPCATVGGHAIHCDPLRPVAARCGHRRWAPFLLPQEMIMKARIAAAAVAAIASLASFATVTSAAGLTPTTTAMPEGHAHAIGPRDPYTDGGKASRFDVYADTANVTDRRDPYTDGAHS</sequence>
<keyword evidence="2" id="KW-0812">Transmembrane</keyword>
<dbReference type="EMBL" id="CP000353">
    <property type="protein sequence ID" value="ABF12624.1"/>
    <property type="molecule type" value="Genomic_DNA"/>
</dbReference>
<keyword evidence="2" id="KW-1133">Transmembrane helix</keyword>
<evidence type="ECO:0000256" key="1">
    <source>
        <dbReference type="SAM" id="MobiDB-lite"/>
    </source>
</evidence>
<reference evidence="4" key="1">
    <citation type="journal article" date="2010" name="PLoS ONE">
        <title>The complete genome sequence of Cupriavidus metallidurans strain CH34, a master survivalist in harsh and anthropogenic environments.</title>
        <authorList>
            <person name="Janssen P.J."/>
            <person name="Van Houdt R."/>
            <person name="Moors H."/>
            <person name="Monsieurs P."/>
            <person name="Morin N."/>
            <person name="Michaux A."/>
            <person name="Benotmane M.A."/>
            <person name="Leys N."/>
            <person name="Vallaeys T."/>
            <person name="Lapidus A."/>
            <person name="Monchy S."/>
            <person name="Medigue C."/>
            <person name="Taghavi S."/>
            <person name="McCorkle S."/>
            <person name="Dunn J."/>
            <person name="van der Lelie D."/>
            <person name="Mergeay M."/>
        </authorList>
    </citation>
    <scope>NUCLEOTIDE SEQUENCE [LARGE SCALE GENOMIC DNA]</scope>
    <source>
        <strain evidence="4">ATCC 43123 / DSM 2839 / NBRC 102507 / CH34</strain>
    </source>
</reference>
<keyword evidence="4" id="KW-1185">Reference proteome</keyword>